<gene>
    <name evidence="1" type="ORF">BDN72DRAFT_767547</name>
</gene>
<dbReference type="EMBL" id="ML208324">
    <property type="protein sequence ID" value="TFK69777.1"/>
    <property type="molecule type" value="Genomic_DNA"/>
</dbReference>
<protein>
    <submittedName>
        <fullName evidence="1">Uncharacterized protein</fullName>
    </submittedName>
</protein>
<dbReference type="Proteomes" id="UP000308600">
    <property type="component" value="Unassembled WGS sequence"/>
</dbReference>
<evidence type="ECO:0000313" key="2">
    <source>
        <dbReference type="Proteomes" id="UP000308600"/>
    </source>
</evidence>
<evidence type="ECO:0000313" key="1">
    <source>
        <dbReference type="EMBL" id="TFK69777.1"/>
    </source>
</evidence>
<keyword evidence="2" id="KW-1185">Reference proteome</keyword>
<reference evidence="1 2" key="1">
    <citation type="journal article" date="2019" name="Nat. Ecol. Evol.">
        <title>Megaphylogeny resolves global patterns of mushroom evolution.</title>
        <authorList>
            <person name="Varga T."/>
            <person name="Krizsan K."/>
            <person name="Foldi C."/>
            <person name="Dima B."/>
            <person name="Sanchez-Garcia M."/>
            <person name="Sanchez-Ramirez S."/>
            <person name="Szollosi G.J."/>
            <person name="Szarkandi J.G."/>
            <person name="Papp V."/>
            <person name="Albert L."/>
            <person name="Andreopoulos W."/>
            <person name="Angelini C."/>
            <person name="Antonin V."/>
            <person name="Barry K.W."/>
            <person name="Bougher N.L."/>
            <person name="Buchanan P."/>
            <person name="Buyck B."/>
            <person name="Bense V."/>
            <person name="Catcheside P."/>
            <person name="Chovatia M."/>
            <person name="Cooper J."/>
            <person name="Damon W."/>
            <person name="Desjardin D."/>
            <person name="Finy P."/>
            <person name="Geml J."/>
            <person name="Haridas S."/>
            <person name="Hughes K."/>
            <person name="Justo A."/>
            <person name="Karasinski D."/>
            <person name="Kautmanova I."/>
            <person name="Kiss B."/>
            <person name="Kocsube S."/>
            <person name="Kotiranta H."/>
            <person name="LaButti K.M."/>
            <person name="Lechner B.E."/>
            <person name="Liimatainen K."/>
            <person name="Lipzen A."/>
            <person name="Lukacs Z."/>
            <person name="Mihaltcheva S."/>
            <person name="Morgado L.N."/>
            <person name="Niskanen T."/>
            <person name="Noordeloos M.E."/>
            <person name="Ohm R.A."/>
            <person name="Ortiz-Santana B."/>
            <person name="Ovrebo C."/>
            <person name="Racz N."/>
            <person name="Riley R."/>
            <person name="Savchenko A."/>
            <person name="Shiryaev A."/>
            <person name="Soop K."/>
            <person name="Spirin V."/>
            <person name="Szebenyi C."/>
            <person name="Tomsovsky M."/>
            <person name="Tulloss R.E."/>
            <person name="Uehling J."/>
            <person name="Grigoriev I.V."/>
            <person name="Vagvolgyi C."/>
            <person name="Papp T."/>
            <person name="Martin F.M."/>
            <person name="Miettinen O."/>
            <person name="Hibbett D.S."/>
            <person name="Nagy L.G."/>
        </authorList>
    </citation>
    <scope>NUCLEOTIDE SEQUENCE [LARGE SCALE GENOMIC DNA]</scope>
    <source>
        <strain evidence="1 2">NL-1719</strain>
    </source>
</reference>
<accession>A0ACD3AWP5</accession>
<sequence length="141" mass="15963">MLNFSIHAFSSSFSSFFVFSSPLDFQHDTHNSLFQRKAAEKAEKAPRKTKKDPKAPKRALSAYMFFSQDWRERIKTENPDASFGEVGKLLGAKWKELDEEEKKPYVEQATKDKARAEEEKAAYDGGKKSAAASGDDDDDDE</sequence>
<organism evidence="1 2">
    <name type="scientific">Pluteus cervinus</name>
    <dbReference type="NCBI Taxonomy" id="181527"/>
    <lineage>
        <taxon>Eukaryota</taxon>
        <taxon>Fungi</taxon>
        <taxon>Dikarya</taxon>
        <taxon>Basidiomycota</taxon>
        <taxon>Agaricomycotina</taxon>
        <taxon>Agaricomycetes</taxon>
        <taxon>Agaricomycetidae</taxon>
        <taxon>Agaricales</taxon>
        <taxon>Pluteineae</taxon>
        <taxon>Pluteaceae</taxon>
        <taxon>Pluteus</taxon>
    </lineage>
</organism>
<name>A0ACD3AWP5_9AGAR</name>
<proteinExistence type="predicted"/>